<dbReference type="Gene3D" id="2.60.40.10">
    <property type="entry name" value="Immunoglobulins"/>
    <property type="match status" value="1"/>
</dbReference>
<evidence type="ECO:0000256" key="2">
    <source>
        <dbReference type="SAM" id="SignalP"/>
    </source>
</evidence>
<organism evidence="4 5">
    <name type="scientific">Dyadobacter fermentans</name>
    <dbReference type="NCBI Taxonomy" id="94254"/>
    <lineage>
        <taxon>Bacteria</taxon>
        <taxon>Pseudomonadati</taxon>
        <taxon>Bacteroidota</taxon>
        <taxon>Cytophagia</taxon>
        <taxon>Cytophagales</taxon>
        <taxon>Spirosomataceae</taxon>
        <taxon>Dyadobacter</taxon>
    </lineage>
</organism>
<comment type="caution">
    <text evidence="4">The sequence shown here is derived from an EMBL/GenBank/DDBJ whole genome shotgun (WGS) entry which is preliminary data.</text>
</comment>
<evidence type="ECO:0000313" key="4">
    <source>
        <dbReference type="EMBL" id="MDR6806824.1"/>
    </source>
</evidence>
<feature type="compositionally biased region" description="Polar residues" evidence="1">
    <location>
        <begin position="166"/>
        <end position="178"/>
    </location>
</feature>
<protein>
    <recommendedName>
        <fullName evidence="3">Peptidase M12B domain-containing protein</fullName>
    </recommendedName>
</protein>
<proteinExistence type="predicted"/>
<gene>
    <name evidence="4" type="ORF">J2W84_003872</name>
</gene>
<dbReference type="InterPro" id="IPR024079">
    <property type="entry name" value="MetalloPept_cat_dom_sf"/>
</dbReference>
<keyword evidence="2" id="KW-0732">Signal</keyword>
<accession>A0ABU1R090</accession>
<dbReference type="SUPFAM" id="SSF55486">
    <property type="entry name" value="Metalloproteases ('zincins'), catalytic domain"/>
    <property type="match status" value="1"/>
</dbReference>
<feature type="signal peptide" evidence="2">
    <location>
        <begin position="1"/>
        <end position="18"/>
    </location>
</feature>
<evidence type="ECO:0000256" key="1">
    <source>
        <dbReference type="SAM" id="MobiDB-lite"/>
    </source>
</evidence>
<dbReference type="PROSITE" id="PS50215">
    <property type="entry name" value="ADAM_MEPRO"/>
    <property type="match status" value="1"/>
</dbReference>
<keyword evidence="5" id="KW-1185">Reference proteome</keyword>
<sequence length="877" mass="93450">MKKLLTVLFALSFQLASAQKGFFTRVASGDNAAARENVHLNKHSVFRIQTKNLQNYLAGAPREFSAKNAAGRTLEIPLPNGNTALFEIFESPILSPEVAARHPEIRTYAGKGVTQKEYSVRINFTAIGFSAVILGVENDAVYFEKIDTDLADSTYRSYFSRDAVSPKNTTEKTANNRCGTLDSESRANRQNANGENKRTSATASSGATLRTFRLAMAADAEFTAHKGGTAALAYAALTNYVNNMNAVYRKELSVSFVLVSDETIVYTDAATDPYNNDDQDAMLNQNQAHLDNVISGGYDVGHVLGYAGGSGGGIAARGSVCDPASKAQGASGIGSGSFPDVFDQQLIQHEIGHQFDMSHSYNSNVPVCTTRSLDTSVEPGSGTTIMSYGYTCNNTEAADGLVGNDDYEGSYGPILNFHVVNYEQANAFIETLSCYTSTATNNAIPVINPMQSSWTIPKSTPFALSGSATDADAADVLSYSWEGTNISDVADKAALTATILSDPSRPPFFRSYAPVSANGSSSPGTRYFPRLAAILDGSNYAIGDKLPSVGVVTTHKLTVRDNNSGVNSAAVTVNVDGGSGPFLITNDTPGSLLGPVGSYPLAGPITINWSVNGTAGAPVNCTLVDIFLSTDGGLTFPTTLASATPNVLGTALVTLPLVNTNKARIKIAPSSSTGAGNVPNVFFDISNVDFTIGSPMPVTLVSFEVKQGTANSASLTWQTSEERNNAGFEIEMSLDARSYKKVGYVDGNGNTTASRHYQYSVKDLQSGRYYFRLKQLDYDGKFEYSQIRAIELKSAGEVVAVYPNPTSGKLKIHPSLHNGQAFAVKIVDQSGRIVVSLPTSDRYTNGYELDASGLRSGIYSVILTGVNFTESIRFVKQ</sequence>
<dbReference type="InterPro" id="IPR013783">
    <property type="entry name" value="Ig-like_fold"/>
</dbReference>
<dbReference type="Gene3D" id="3.40.390.10">
    <property type="entry name" value="Collagenase (Catalytic Domain)"/>
    <property type="match status" value="1"/>
</dbReference>
<dbReference type="RefSeq" id="WP_309986221.1">
    <property type="nucleotide sequence ID" value="NZ_JAVDTI010000003.1"/>
</dbReference>
<feature type="region of interest" description="Disordered" evidence="1">
    <location>
        <begin position="165"/>
        <end position="204"/>
    </location>
</feature>
<dbReference type="NCBIfam" id="TIGR04183">
    <property type="entry name" value="Por_Secre_tail"/>
    <property type="match status" value="1"/>
</dbReference>
<dbReference type="Pfam" id="PF18962">
    <property type="entry name" value="Por_Secre_tail"/>
    <property type="match status" value="1"/>
</dbReference>
<dbReference type="InterPro" id="IPR001590">
    <property type="entry name" value="Peptidase_M12B"/>
</dbReference>
<reference evidence="4 5" key="1">
    <citation type="submission" date="2023-07" db="EMBL/GenBank/DDBJ databases">
        <title>Sorghum-associated microbial communities from plants grown in Nebraska, USA.</title>
        <authorList>
            <person name="Schachtman D."/>
        </authorList>
    </citation>
    <scope>NUCLEOTIDE SEQUENCE [LARGE SCALE GENOMIC DNA]</scope>
    <source>
        <strain evidence="4 5">BE57</strain>
    </source>
</reference>
<dbReference type="InterPro" id="IPR026444">
    <property type="entry name" value="Secre_tail"/>
</dbReference>
<evidence type="ECO:0000313" key="5">
    <source>
        <dbReference type="Proteomes" id="UP001264980"/>
    </source>
</evidence>
<dbReference type="EMBL" id="JAVDTI010000003">
    <property type="protein sequence ID" value="MDR6806824.1"/>
    <property type="molecule type" value="Genomic_DNA"/>
</dbReference>
<feature type="compositionally biased region" description="Polar residues" evidence="1">
    <location>
        <begin position="188"/>
        <end position="204"/>
    </location>
</feature>
<dbReference type="Proteomes" id="UP001264980">
    <property type="component" value="Unassembled WGS sequence"/>
</dbReference>
<dbReference type="Pfam" id="PF13583">
    <property type="entry name" value="Reprolysin_4"/>
    <property type="match status" value="1"/>
</dbReference>
<feature type="chain" id="PRO_5045291499" description="Peptidase M12B domain-containing protein" evidence="2">
    <location>
        <begin position="19"/>
        <end position="877"/>
    </location>
</feature>
<evidence type="ECO:0000259" key="3">
    <source>
        <dbReference type="PROSITE" id="PS50215"/>
    </source>
</evidence>
<feature type="domain" description="Peptidase M12B" evidence="3">
    <location>
        <begin position="210"/>
        <end position="387"/>
    </location>
</feature>
<name>A0ABU1R090_9BACT</name>